<evidence type="ECO:0000256" key="1">
    <source>
        <dbReference type="SAM" id="MobiDB-lite"/>
    </source>
</evidence>
<feature type="compositionally biased region" description="Basic and acidic residues" evidence="1">
    <location>
        <begin position="66"/>
        <end position="91"/>
    </location>
</feature>
<name>Q216I1_RHOPB</name>
<reference evidence="2" key="1">
    <citation type="submission" date="2006-03" db="EMBL/GenBank/DDBJ databases">
        <title>Complete sequence of Rhodopseudomonas palustris BisB18.</title>
        <authorList>
            <consortium name="US DOE Joint Genome Institute"/>
            <person name="Copeland A."/>
            <person name="Lucas S."/>
            <person name="Lapidus A."/>
            <person name="Barry K."/>
            <person name="Detter J.C."/>
            <person name="Glavina del Rio T."/>
            <person name="Hammon N."/>
            <person name="Israni S."/>
            <person name="Dalin E."/>
            <person name="Tice H."/>
            <person name="Pitluck S."/>
            <person name="Chain P."/>
            <person name="Malfatti S."/>
            <person name="Shin M."/>
            <person name="Vergez L."/>
            <person name="Schmutz J."/>
            <person name="Larimer F."/>
            <person name="Land M."/>
            <person name="Hauser L."/>
            <person name="Pelletier D.A."/>
            <person name="Kyrpides N."/>
            <person name="Anderson I."/>
            <person name="Oda Y."/>
            <person name="Harwood C.S."/>
            <person name="Richardson P."/>
        </authorList>
    </citation>
    <scope>NUCLEOTIDE SEQUENCE [LARGE SCALE GENOMIC DNA]</scope>
    <source>
        <strain evidence="2">BisB18</strain>
    </source>
</reference>
<accession>Q216I1</accession>
<gene>
    <name evidence="2" type="ordered locus">RPC_2151</name>
</gene>
<dbReference type="STRING" id="316056.RPC_2151"/>
<dbReference type="EMBL" id="CP000301">
    <property type="protein sequence ID" value="ABD87705.1"/>
    <property type="molecule type" value="Genomic_DNA"/>
</dbReference>
<dbReference type="KEGG" id="rpc:RPC_2151"/>
<protein>
    <recommendedName>
        <fullName evidence="3">DUF2188 domain-containing protein</fullName>
    </recommendedName>
</protein>
<dbReference type="HOGENOM" id="CLU_157284_1_0_5"/>
<dbReference type="eggNOG" id="ENOG503348X">
    <property type="taxonomic scope" value="Bacteria"/>
</dbReference>
<organism evidence="2">
    <name type="scientific">Rhodopseudomonas palustris (strain BisB18)</name>
    <dbReference type="NCBI Taxonomy" id="316056"/>
    <lineage>
        <taxon>Bacteria</taxon>
        <taxon>Pseudomonadati</taxon>
        <taxon>Pseudomonadota</taxon>
        <taxon>Alphaproteobacteria</taxon>
        <taxon>Hyphomicrobiales</taxon>
        <taxon>Nitrobacteraceae</taxon>
        <taxon>Rhodopseudomonas</taxon>
    </lineage>
</organism>
<evidence type="ECO:0008006" key="3">
    <source>
        <dbReference type="Google" id="ProtNLM"/>
    </source>
</evidence>
<evidence type="ECO:0000313" key="2">
    <source>
        <dbReference type="EMBL" id="ABD87705.1"/>
    </source>
</evidence>
<feature type="region of interest" description="Disordered" evidence="1">
    <location>
        <begin position="65"/>
        <end position="91"/>
    </location>
</feature>
<sequence length="91" mass="10410">MRLHRSQRGPMTEVVYKIVEHDGGWAYRVGDVFSEAFPDHKSAAAAARRAAAEQRVPGRTEVIQYEDEHGHWHEETARGNDRPRTDIIDKS</sequence>
<dbReference type="AlphaFoldDB" id="Q216I1"/>
<proteinExistence type="predicted"/>